<keyword evidence="1" id="KW-0812">Transmembrane</keyword>
<feature type="domain" description="Zinc-ribbon" evidence="2">
    <location>
        <begin position="11"/>
        <end position="31"/>
    </location>
</feature>
<reference evidence="3" key="1">
    <citation type="submission" date="2021-08" db="EMBL/GenBank/DDBJ databases">
        <title>Prevotella lacticifex sp. nov., isolated from rumen of cow.</title>
        <authorList>
            <person name="Shinkai T."/>
            <person name="Ikeyama N."/>
            <person name="Kumagai M."/>
            <person name="Ohmori H."/>
            <person name="Sakamoto M."/>
            <person name="Ohkuma M."/>
            <person name="Mitsumori M."/>
        </authorList>
    </citation>
    <scope>NUCLEOTIDE SEQUENCE</scope>
    <source>
        <strain evidence="3">JCM 8259</strain>
    </source>
</reference>
<dbReference type="GeneID" id="31501789"/>
<sequence>MHKYIGYGNMFCWHCGKRVHLGKKFCPHCGARYNGTAKHSKFSYPVNKRISPHVGLGPFHFTFVRFLFKYIIGSIITAVIVLSVIYMIDNYDEGVYEKICMILCSFWVVWLAWYFLSKALAVPAVHRKNNAKAAVGDELDCACCHNKGVAGENYCDLCGTVLYYDHNGMNQPPVEPDK</sequence>
<dbReference type="Proteomes" id="UP000887097">
    <property type="component" value="Unassembled WGS sequence"/>
</dbReference>
<evidence type="ECO:0000313" key="4">
    <source>
        <dbReference type="Proteomes" id="UP000887097"/>
    </source>
</evidence>
<dbReference type="EMBL" id="BPTT01000001">
    <property type="protein sequence ID" value="GJG34659.1"/>
    <property type="molecule type" value="Genomic_DNA"/>
</dbReference>
<keyword evidence="1" id="KW-1133">Transmembrane helix</keyword>
<organism evidence="3 4">
    <name type="scientific">Xylanibacter ruminicola</name>
    <name type="common">Prevotella ruminicola</name>
    <dbReference type="NCBI Taxonomy" id="839"/>
    <lineage>
        <taxon>Bacteria</taxon>
        <taxon>Pseudomonadati</taxon>
        <taxon>Bacteroidota</taxon>
        <taxon>Bacteroidia</taxon>
        <taxon>Bacteroidales</taxon>
        <taxon>Prevotellaceae</taxon>
        <taxon>Xylanibacter</taxon>
    </lineage>
</organism>
<evidence type="ECO:0000313" key="3">
    <source>
        <dbReference type="EMBL" id="GJG34659.1"/>
    </source>
</evidence>
<dbReference type="Pfam" id="PF13240">
    <property type="entry name" value="Zn_Ribbon_1"/>
    <property type="match status" value="1"/>
</dbReference>
<dbReference type="RefSeq" id="WP_013064204.1">
    <property type="nucleotide sequence ID" value="NZ_BPTT01000001.1"/>
</dbReference>
<gene>
    <name evidence="3" type="ORF">PRMUPPPA20_27680</name>
</gene>
<feature type="transmembrane region" description="Helical" evidence="1">
    <location>
        <begin position="94"/>
        <end position="116"/>
    </location>
</feature>
<dbReference type="InterPro" id="IPR026870">
    <property type="entry name" value="Zinc_ribbon_dom"/>
</dbReference>
<evidence type="ECO:0000256" key="1">
    <source>
        <dbReference type="SAM" id="Phobius"/>
    </source>
</evidence>
<protein>
    <recommendedName>
        <fullName evidence="2">Zinc-ribbon domain-containing protein</fullName>
    </recommendedName>
</protein>
<accession>A0AA37I4Z0</accession>
<proteinExistence type="predicted"/>
<comment type="caution">
    <text evidence="3">The sequence shown here is derived from an EMBL/GenBank/DDBJ whole genome shotgun (WGS) entry which is preliminary data.</text>
</comment>
<evidence type="ECO:0000259" key="2">
    <source>
        <dbReference type="Pfam" id="PF13240"/>
    </source>
</evidence>
<feature type="transmembrane region" description="Helical" evidence="1">
    <location>
        <begin position="67"/>
        <end position="88"/>
    </location>
</feature>
<keyword evidence="1" id="KW-0472">Membrane</keyword>
<dbReference type="AlphaFoldDB" id="A0AA37I4Z0"/>
<name>A0AA37I4Z0_XYLRU</name>